<dbReference type="Gene3D" id="1.10.357.10">
    <property type="entry name" value="Tetracycline Repressor, domain 2"/>
    <property type="match status" value="1"/>
</dbReference>
<evidence type="ECO:0000256" key="1">
    <source>
        <dbReference type="ARBA" id="ARBA00023125"/>
    </source>
</evidence>
<dbReference type="SUPFAM" id="SSF46689">
    <property type="entry name" value="Homeodomain-like"/>
    <property type="match status" value="1"/>
</dbReference>
<evidence type="ECO:0000313" key="6">
    <source>
        <dbReference type="Proteomes" id="UP001549321"/>
    </source>
</evidence>
<dbReference type="EMBL" id="JBEPSM010000002">
    <property type="protein sequence ID" value="MET4635226.1"/>
    <property type="molecule type" value="Genomic_DNA"/>
</dbReference>
<evidence type="ECO:0000313" key="5">
    <source>
        <dbReference type="EMBL" id="MET4635226.1"/>
    </source>
</evidence>
<feature type="DNA-binding region" description="H-T-H motif" evidence="2">
    <location>
        <begin position="29"/>
        <end position="48"/>
    </location>
</feature>
<sequence>MGRRPTIDREGLLDAADRVIAKGGVTSLTIDAVAREAGVSKGGVLYSFGTKDALIEAMLERAGKSYERLVADYLATHGDEPHSTAAAHVDASHREDELSAIRASALLASLVQTPDYRSEIQGYYRELLDKLDTKSPGGRRALTAVLAAEGAFLLRGLGLAQFGDEAWESIFADIRALVPDGRATDTKKGPEQAGPNPEGE</sequence>
<accession>A0ABV2R1T7</accession>
<dbReference type="Pfam" id="PF00440">
    <property type="entry name" value="TetR_N"/>
    <property type="match status" value="1"/>
</dbReference>
<dbReference type="Pfam" id="PF17937">
    <property type="entry name" value="TetR_C_28"/>
    <property type="match status" value="1"/>
</dbReference>
<dbReference type="InterPro" id="IPR001647">
    <property type="entry name" value="HTH_TetR"/>
</dbReference>
<dbReference type="InterPro" id="IPR009057">
    <property type="entry name" value="Homeodomain-like_sf"/>
</dbReference>
<keyword evidence="6" id="KW-1185">Reference proteome</keyword>
<protein>
    <submittedName>
        <fullName evidence="5">AcrR family transcriptional regulator</fullName>
    </submittedName>
</protein>
<feature type="domain" description="HTH tetR-type" evidence="4">
    <location>
        <begin position="6"/>
        <end position="66"/>
    </location>
</feature>
<evidence type="ECO:0000259" key="4">
    <source>
        <dbReference type="PROSITE" id="PS50977"/>
    </source>
</evidence>
<keyword evidence="1 2" id="KW-0238">DNA-binding</keyword>
<dbReference type="PANTHER" id="PTHR30055">
    <property type="entry name" value="HTH-TYPE TRANSCRIPTIONAL REGULATOR RUTR"/>
    <property type="match status" value="1"/>
</dbReference>
<organism evidence="5 6">
    <name type="scientific">Kaistia defluvii</name>
    <dbReference type="NCBI Taxonomy" id="410841"/>
    <lineage>
        <taxon>Bacteria</taxon>
        <taxon>Pseudomonadati</taxon>
        <taxon>Pseudomonadota</taxon>
        <taxon>Alphaproteobacteria</taxon>
        <taxon>Hyphomicrobiales</taxon>
        <taxon>Kaistiaceae</taxon>
        <taxon>Kaistia</taxon>
    </lineage>
</organism>
<dbReference type="PROSITE" id="PS50977">
    <property type="entry name" value="HTH_TETR_2"/>
    <property type="match status" value="1"/>
</dbReference>
<gene>
    <name evidence="5" type="ORF">ABIE08_003172</name>
</gene>
<dbReference type="InterPro" id="IPR041479">
    <property type="entry name" value="TetR_CgmR_C"/>
</dbReference>
<dbReference type="InterPro" id="IPR050109">
    <property type="entry name" value="HTH-type_TetR-like_transc_reg"/>
</dbReference>
<proteinExistence type="predicted"/>
<evidence type="ECO:0000256" key="2">
    <source>
        <dbReference type="PROSITE-ProRule" id="PRU00335"/>
    </source>
</evidence>
<dbReference type="Proteomes" id="UP001549321">
    <property type="component" value="Unassembled WGS sequence"/>
</dbReference>
<reference evidence="5 6" key="1">
    <citation type="submission" date="2024-06" db="EMBL/GenBank/DDBJ databases">
        <title>Sorghum-associated microbial communities from plants grown in Nebraska, USA.</title>
        <authorList>
            <person name="Schachtman D."/>
        </authorList>
    </citation>
    <scope>NUCLEOTIDE SEQUENCE [LARGE SCALE GENOMIC DNA]</scope>
    <source>
        <strain evidence="5 6">3207</strain>
    </source>
</reference>
<dbReference type="PRINTS" id="PR00455">
    <property type="entry name" value="HTHTETR"/>
</dbReference>
<dbReference type="PANTHER" id="PTHR30055:SF148">
    <property type="entry name" value="TETR-FAMILY TRANSCRIPTIONAL REGULATOR"/>
    <property type="match status" value="1"/>
</dbReference>
<comment type="caution">
    <text evidence="5">The sequence shown here is derived from an EMBL/GenBank/DDBJ whole genome shotgun (WGS) entry which is preliminary data.</text>
</comment>
<dbReference type="RefSeq" id="WP_354552481.1">
    <property type="nucleotide sequence ID" value="NZ_JBEPSM010000002.1"/>
</dbReference>
<evidence type="ECO:0000256" key="3">
    <source>
        <dbReference type="SAM" id="MobiDB-lite"/>
    </source>
</evidence>
<feature type="region of interest" description="Disordered" evidence="3">
    <location>
        <begin position="181"/>
        <end position="200"/>
    </location>
</feature>
<name>A0ABV2R1T7_9HYPH</name>